<evidence type="ECO:0000259" key="2">
    <source>
        <dbReference type="Pfam" id="PF01425"/>
    </source>
</evidence>
<dbReference type="Proteomes" id="UP000190080">
    <property type="component" value="Unassembled WGS sequence"/>
</dbReference>
<gene>
    <name evidence="3" type="primary">aam</name>
    <name evidence="3" type="ORF">CLORY_31740</name>
</gene>
<dbReference type="GO" id="GO:0047680">
    <property type="term" value="F:aryl-acylamidase activity"/>
    <property type="evidence" value="ECO:0007669"/>
    <property type="project" value="UniProtKB-EC"/>
</dbReference>
<comment type="caution">
    <text evidence="3">The sequence shown here is derived from an EMBL/GenBank/DDBJ whole genome shotgun (WGS) entry which is preliminary data.</text>
</comment>
<dbReference type="InterPro" id="IPR000120">
    <property type="entry name" value="Amidase"/>
</dbReference>
<evidence type="ECO:0000256" key="1">
    <source>
        <dbReference type="ARBA" id="ARBA00009199"/>
    </source>
</evidence>
<dbReference type="AlphaFoldDB" id="A0A1V4IIG9"/>
<dbReference type="PANTHER" id="PTHR11895">
    <property type="entry name" value="TRANSAMIDASE"/>
    <property type="match status" value="1"/>
</dbReference>
<evidence type="ECO:0000313" key="3">
    <source>
        <dbReference type="EMBL" id="OPJ59726.1"/>
    </source>
</evidence>
<dbReference type="EC" id="3.5.1.13" evidence="3"/>
<evidence type="ECO:0000313" key="4">
    <source>
        <dbReference type="Proteomes" id="UP000190080"/>
    </source>
</evidence>
<dbReference type="Pfam" id="PF01425">
    <property type="entry name" value="Amidase"/>
    <property type="match status" value="1"/>
</dbReference>
<protein>
    <submittedName>
        <fullName evidence="3">Acylamidase</fullName>
        <ecNumber evidence="3">3.5.1.13</ecNumber>
        <ecNumber evidence="3">3.5.1.14</ecNumber>
        <ecNumber evidence="3">3.5.1.4</ecNumber>
    </submittedName>
</protein>
<name>A0A1V4IIG9_9CLOT</name>
<dbReference type="STRING" id="1450648.CLORY_31740"/>
<dbReference type="GO" id="GO:0004040">
    <property type="term" value="F:amidase activity"/>
    <property type="evidence" value="ECO:0007669"/>
    <property type="project" value="UniProtKB-EC"/>
</dbReference>
<keyword evidence="4" id="KW-1185">Reference proteome</keyword>
<dbReference type="InterPro" id="IPR036928">
    <property type="entry name" value="AS_sf"/>
</dbReference>
<dbReference type="GO" id="GO:0004046">
    <property type="term" value="F:aminoacylase activity"/>
    <property type="evidence" value="ECO:0007669"/>
    <property type="project" value="UniProtKB-EC"/>
</dbReference>
<dbReference type="InterPro" id="IPR023631">
    <property type="entry name" value="Amidase_dom"/>
</dbReference>
<keyword evidence="3" id="KW-0378">Hydrolase</keyword>
<dbReference type="Gene3D" id="3.90.1300.10">
    <property type="entry name" value="Amidase signature (AS) domain"/>
    <property type="match status" value="1"/>
</dbReference>
<dbReference type="EMBL" id="MZGV01000040">
    <property type="protein sequence ID" value="OPJ59726.1"/>
    <property type="molecule type" value="Genomic_DNA"/>
</dbReference>
<reference evidence="3 4" key="1">
    <citation type="submission" date="2017-03" db="EMBL/GenBank/DDBJ databases">
        <title>Genome sequence of Clostridium oryzae DSM 28571.</title>
        <authorList>
            <person name="Poehlein A."/>
            <person name="Daniel R."/>
        </authorList>
    </citation>
    <scope>NUCLEOTIDE SEQUENCE [LARGE SCALE GENOMIC DNA]</scope>
    <source>
        <strain evidence="3 4">DSM 28571</strain>
    </source>
</reference>
<dbReference type="OrthoDB" id="9811471at2"/>
<organism evidence="3 4">
    <name type="scientific">Clostridium oryzae</name>
    <dbReference type="NCBI Taxonomy" id="1450648"/>
    <lineage>
        <taxon>Bacteria</taxon>
        <taxon>Bacillati</taxon>
        <taxon>Bacillota</taxon>
        <taxon>Clostridia</taxon>
        <taxon>Eubacteriales</taxon>
        <taxon>Clostridiaceae</taxon>
        <taxon>Clostridium</taxon>
    </lineage>
</organism>
<dbReference type="PANTHER" id="PTHR11895:SF7">
    <property type="entry name" value="GLUTAMYL-TRNA(GLN) AMIDOTRANSFERASE SUBUNIT A, MITOCHONDRIAL"/>
    <property type="match status" value="1"/>
</dbReference>
<dbReference type="SUPFAM" id="SSF75304">
    <property type="entry name" value="Amidase signature (AS) enzymes"/>
    <property type="match status" value="1"/>
</dbReference>
<accession>A0A1V4IIG9</accession>
<dbReference type="SMR" id="A0A1V4IIG9"/>
<proteinExistence type="inferred from homology"/>
<comment type="similarity">
    <text evidence="1">Belongs to the amidase family.</text>
</comment>
<feature type="domain" description="Amidase" evidence="2">
    <location>
        <begin position="35"/>
        <end position="436"/>
    </location>
</feature>
<dbReference type="RefSeq" id="WP_079426247.1">
    <property type="nucleotide sequence ID" value="NZ_MZGV01000040.1"/>
</dbReference>
<dbReference type="EC" id="3.5.1.4" evidence="3"/>
<sequence length="449" mass="49487">MLSKMLTNVENVKKGRVKLETIVEERLTLLKKCRDYNAIVAYDEGKILHEARMIDKKIKCSQNLGRLCGAVLTIKDNLEVKGLPATGGMLKYKNNICSEDCAIVSKLRNEGAIILGKTNMPAGAMDIQTFNSIYGRTKHPDFPAYTCGGSSGGGATAIKLGISDADIGNDFMGSIRIPAHFCGIYGIIGTDKVIPYENIVGGKPYGNTMSAVLRLGIQASTLQDLSLLFDLLCKKDMLFPATFDEKSLKIAFTENSEGLPLSKDYEKVYKEFINSLGKKFEVKKIDSKQFDFSKARICFLKLLYGNMSISIPPIARILMRSKMSSKLKDYLMAEEVREQLLQQLDSLFAKFDVLISPVTATPAFKHLLPLKSIGYQSIYTDMTINGEKVSYSKANMGFTTPFSLTASPVIVIPIGKTEAGLPLGVQLVGNRFHDFNLERIAESIIFSAV</sequence>
<dbReference type="EC" id="3.5.1.14" evidence="3"/>